<proteinExistence type="predicted"/>
<name>A0ABW3ENE6_9ACTN</name>
<reference evidence="3" key="1">
    <citation type="journal article" date="2019" name="Int. J. Syst. Evol. Microbiol.">
        <title>The Global Catalogue of Microorganisms (GCM) 10K type strain sequencing project: providing services to taxonomists for standard genome sequencing and annotation.</title>
        <authorList>
            <consortium name="The Broad Institute Genomics Platform"/>
            <consortium name="The Broad Institute Genome Sequencing Center for Infectious Disease"/>
            <person name="Wu L."/>
            <person name="Ma J."/>
        </authorList>
    </citation>
    <scope>NUCLEOTIDE SEQUENCE [LARGE SCALE GENOMIC DNA]</scope>
    <source>
        <strain evidence="3">JCM 31202</strain>
    </source>
</reference>
<evidence type="ECO:0000259" key="1">
    <source>
        <dbReference type="Pfam" id="PF21806"/>
    </source>
</evidence>
<evidence type="ECO:0000313" key="2">
    <source>
        <dbReference type="EMBL" id="MFD0900074.1"/>
    </source>
</evidence>
<organism evidence="2 3">
    <name type="scientific">Actinomadura sediminis</name>
    <dbReference type="NCBI Taxonomy" id="1038904"/>
    <lineage>
        <taxon>Bacteria</taxon>
        <taxon>Bacillati</taxon>
        <taxon>Actinomycetota</taxon>
        <taxon>Actinomycetes</taxon>
        <taxon>Streptosporangiales</taxon>
        <taxon>Thermomonosporaceae</taxon>
        <taxon>Actinomadura</taxon>
    </lineage>
</organism>
<comment type="caution">
    <text evidence="2">The sequence shown here is derived from an EMBL/GenBank/DDBJ whole genome shotgun (WGS) entry which is preliminary data.</text>
</comment>
<dbReference type="RefSeq" id="WP_378296999.1">
    <property type="nucleotide sequence ID" value="NZ_JBHTJA010000008.1"/>
</dbReference>
<protein>
    <submittedName>
        <fullName evidence="2">DUF6879 family protein</fullName>
    </submittedName>
</protein>
<keyword evidence="3" id="KW-1185">Reference proteome</keyword>
<dbReference type="Proteomes" id="UP001596972">
    <property type="component" value="Unassembled WGS sequence"/>
</dbReference>
<dbReference type="InterPro" id="IPR049244">
    <property type="entry name" value="DUF6879"/>
</dbReference>
<accession>A0ABW3ENE6</accession>
<dbReference type="Pfam" id="PF21806">
    <property type="entry name" value="DUF6879"/>
    <property type="match status" value="1"/>
</dbReference>
<gene>
    <name evidence="2" type="ORF">ACFQ11_06690</name>
</gene>
<evidence type="ECO:0000313" key="3">
    <source>
        <dbReference type="Proteomes" id="UP001596972"/>
    </source>
</evidence>
<dbReference type="EMBL" id="JBHTJA010000008">
    <property type="protein sequence ID" value="MFD0900074.1"/>
    <property type="molecule type" value="Genomic_DNA"/>
</dbReference>
<sequence>MLTEAELEALFDDFKNETFRMETLDRYTVSSENERLERYLNGDPLEIEPATREWLEFMAQEISSGKRWYKVHILRSPISEYLRFECEWGYAVSSQYGQEVFILDEAEHARPEGVPNEDFWLFDDDKVAVLRYDDEGRFLGAELVDGAGAAAYRGYRDAVLEKAEPFTAWWDRHPEYRRENWLGSRP</sequence>
<feature type="domain" description="DUF6879" evidence="1">
    <location>
        <begin position="6"/>
        <end position="170"/>
    </location>
</feature>